<gene>
    <name evidence="1" type="ORF">E7102_08480</name>
</gene>
<comment type="caution">
    <text evidence="1">The sequence shown here is derived from an EMBL/GenBank/DDBJ whole genome shotgun (WGS) entry which is preliminary data.</text>
</comment>
<evidence type="ECO:0000313" key="2">
    <source>
        <dbReference type="Proteomes" id="UP000763088"/>
    </source>
</evidence>
<evidence type="ECO:0008006" key="3">
    <source>
        <dbReference type="Google" id="ProtNLM"/>
    </source>
</evidence>
<name>A0A928BTD5_XYLRU</name>
<dbReference type="InterPro" id="IPR045738">
    <property type="entry name" value="DUF6088"/>
</dbReference>
<evidence type="ECO:0000313" key="1">
    <source>
        <dbReference type="EMBL" id="MBE6266491.1"/>
    </source>
</evidence>
<organism evidence="1 2">
    <name type="scientific">Xylanibacter ruminicola</name>
    <name type="common">Prevotella ruminicola</name>
    <dbReference type="NCBI Taxonomy" id="839"/>
    <lineage>
        <taxon>Bacteria</taxon>
        <taxon>Pseudomonadati</taxon>
        <taxon>Bacteroidota</taxon>
        <taxon>Bacteroidia</taxon>
        <taxon>Bacteroidales</taxon>
        <taxon>Prevotellaceae</taxon>
        <taxon>Xylanibacter</taxon>
    </lineage>
</organism>
<accession>A0A928BTD5</accession>
<dbReference type="Proteomes" id="UP000763088">
    <property type="component" value="Unassembled WGS sequence"/>
</dbReference>
<sequence length="199" mass="22568">MENAVVQQIRKRITRSKFGEIFFVSSFPHYDVEYVTKLLAIFEKEGLVTRIAKGVYVKARKTRFGILYPSAYELVKEIAKRDKAKVIPTGATAANRLGFSTQVPMNTIFLTTGSGRKLKLGNRTVTLKHGAPKNFAFRGRLMPELVQALRSIGEHNITQDVETRIGQLFTETPETDTIEYDLLLAPVWMRQVIKKGIKH</sequence>
<proteinExistence type="predicted"/>
<dbReference type="Pfam" id="PF19570">
    <property type="entry name" value="DUF6088"/>
    <property type="match status" value="1"/>
</dbReference>
<dbReference type="EMBL" id="SUYD01000009">
    <property type="protein sequence ID" value="MBE6266491.1"/>
    <property type="molecule type" value="Genomic_DNA"/>
</dbReference>
<protein>
    <recommendedName>
        <fullName evidence="3">Transcriptional regulator, AbiEi antitoxin, Type IV TA system</fullName>
    </recommendedName>
</protein>
<reference evidence="1" key="1">
    <citation type="submission" date="2019-04" db="EMBL/GenBank/DDBJ databases">
        <title>Evolution of Biomass-Degrading Anaerobic Consortia Revealed by Metagenomics.</title>
        <authorList>
            <person name="Peng X."/>
        </authorList>
    </citation>
    <scope>NUCLEOTIDE SEQUENCE</scope>
    <source>
        <strain evidence="1">SIG141</strain>
    </source>
</reference>
<dbReference type="AlphaFoldDB" id="A0A928BTD5"/>